<dbReference type="InterPro" id="IPR000611">
    <property type="entry name" value="NPY_rcpt"/>
</dbReference>
<evidence type="ECO:0000256" key="5">
    <source>
        <dbReference type="ARBA" id="ARBA00022989"/>
    </source>
</evidence>
<dbReference type="GO" id="GO:0004983">
    <property type="term" value="F:neuropeptide Y receptor activity"/>
    <property type="evidence" value="ECO:0007669"/>
    <property type="project" value="InterPro"/>
</dbReference>
<feature type="transmembrane region" description="Helical" evidence="10">
    <location>
        <begin position="85"/>
        <end position="107"/>
    </location>
</feature>
<keyword evidence="8" id="KW-0675">Receptor</keyword>
<dbReference type="STRING" id="46731.A0A3M6V4G9"/>
<dbReference type="InterPro" id="IPR017452">
    <property type="entry name" value="GPCR_Rhodpsn_7TM"/>
</dbReference>
<feature type="transmembrane region" description="Helical" evidence="10">
    <location>
        <begin position="48"/>
        <end position="73"/>
    </location>
</feature>
<keyword evidence="13" id="KW-1185">Reference proteome</keyword>
<dbReference type="OrthoDB" id="5957871at2759"/>
<dbReference type="PANTHER" id="PTHR24228">
    <property type="entry name" value="B2 BRADYKININ RECEPTOR/ANGIOTENSIN II RECEPTOR"/>
    <property type="match status" value="1"/>
</dbReference>
<feature type="transmembrane region" description="Helical" evidence="10">
    <location>
        <begin position="16"/>
        <end position="36"/>
    </location>
</feature>
<dbReference type="PRINTS" id="PR01012">
    <property type="entry name" value="NRPEPTIDEYR"/>
</dbReference>
<dbReference type="AlphaFoldDB" id="A0A3M6V4G9"/>
<dbReference type="GO" id="GO:0005886">
    <property type="term" value="C:plasma membrane"/>
    <property type="evidence" value="ECO:0007669"/>
    <property type="project" value="UniProtKB-SubCell"/>
</dbReference>
<organism evidence="12 13">
    <name type="scientific">Pocillopora damicornis</name>
    <name type="common">Cauliflower coral</name>
    <name type="synonym">Millepora damicornis</name>
    <dbReference type="NCBI Taxonomy" id="46731"/>
    <lineage>
        <taxon>Eukaryota</taxon>
        <taxon>Metazoa</taxon>
        <taxon>Cnidaria</taxon>
        <taxon>Anthozoa</taxon>
        <taxon>Hexacorallia</taxon>
        <taxon>Scleractinia</taxon>
        <taxon>Astrocoeniina</taxon>
        <taxon>Pocilloporidae</taxon>
        <taxon>Pocillopora</taxon>
    </lineage>
</organism>
<dbReference type="OMA" id="GHMIHAR"/>
<evidence type="ECO:0000256" key="3">
    <source>
        <dbReference type="ARBA" id="ARBA00022475"/>
    </source>
</evidence>
<feature type="transmembrane region" description="Helical" evidence="10">
    <location>
        <begin position="252"/>
        <end position="272"/>
    </location>
</feature>
<keyword evidence="3" id="KW-1003">Cell membrane</keyword>
<reference evidence="12 13" key="1">
    <citation type="journal article" date="2018" name="Sci. Rep.">
        <title>Comparative analysis of the Pocillopora damicornis genome highlights role of immune system in coral evolution.</title>
        <authorList>
            <person name="Cunning R."/>
            <person name="Bay R.A."/>
            <person name="Gillette P."/>
            <person name="Baker A.C."/>
            <person name="Traylor-Knowles N."/>
        </authorList>
    </citation>
    <scope>NUCLEOTIDE SEQUENCE [LARGE SCALE GENOMIC DNA]</scope>
    <source>
        <strain evidence="12">RSMAS</strain>
        <tissue evidence="12">Whole animal</tissue>
    </source>
</reference>
<evidence type="ECO:0000256" key="1">
    <source>
        <dbReference type="ARBA" id="ARBA00004651"/>
    </source>
</evidence>
<proteinExistence type="inferred from homology"/>
<dbReference type="Gene3D" id="1.20.1070.10">
    <property type="entry name" value="Rhodopsin 7-helix transmembrane proteins"/>
    <property type="match status" value="1"/>
</dbReference>
<evidence type="ECO:0000256" key="4">
    <source>
        <dbReference type="ARBA" id="ARBA00022692"/>
    </source>
</evidence>
<keyword evidence="9" id="KW-0807">Transducer</keyword>
<feature type="transmembrane region" description="Helical" evidence="10">
    <location>
        <begin position="170"/>
        <end position="191"/>
    </location>
</feature>
<evidence type="ECO:0000256" key="9">
    <source>
        <dbReference type="ARBA" id="ARBA00023224"/>
    </source>
</evidence>
<accession>A0A3M6V4G9</accession>
<evidence type="ECO:0000256" key="6">
    <source>
        <dbReference type="ARBA" id="ARBA00023040"/>
    </source>
</evidence>
<dbReference type="CDD" id="cd00637">
    <property type="entry name" value="7tm_classA_rhodopsin-like"/>
    <property type="match status" value="1"/>
</dbReference>
<gene>
    <name evidence="12" type="ORF">pdam_00006806</name>
</gene>
<comment type="subcellular location">
    <subcellularLocation>
        <location evidence="1">Cell membrane</location>
        <topology evidence="1">Multi-pass membrane protein</topology>
    </subcellularLocation>
</comment>
<evidence type="ECO:0000256" key="2">
    <source>
        <dbReference type="ARBA" id="ARBA00010663"/>
    </source>
</evidence>
<dbReference type="PROSITE" id="PS50262">
    <property type="entry name" value="G_PROTEIN_RECEP_F1_2"/>
    <property type="match status" value="1"/>
</dbReference>
<keyword evidence="4 10" id="KW-0812">Transmembrane</keyword>
<name>A0A3M6V4G9_POCDA</name>
<dbReference type="SUPFAM" id="SSF81321">
    <property type="entry name" value="Family A G protein-coupled receptor-like"/>
    <property type="match status" value="1"/>
</dbReference>
<dbReference type="PRINTS" id="PR00237">
    <property type="entry name" value="GPCRRHODOPSN"/>
</dbReference>
<comment type="caution">
    <text evidence="12">The sequence shown here is derived from an EMBL/GenBank/DDBJ whole genome shotgun (WGS) entry which is preliminary data.</text>
</comment>
<dbReference type="PANTHER" id="PTHR24228:SF59">
    <property type="entry name" value="NEUROPEPTIDE RECEPTOR 15"/>
    <property type="match status" value="1"/>
</dbReference>
<dbReference type="Proteomes" id="UP000275408">
    <property type="component" value="Unassembled WGS sequence"/>
</dbReference>
<evidence type="ECO:0000313" key="13">
    <source>
        <dbReference type="Proteomes" id="UP000275408"/>
    </source>
</evidence>
<evidence type="ECO:0000256" key="8">
    <source>
        <dbReference type="ARBA" id="ARBA00023170"/>
    </source>
</evidence>
<comment type="similarity">
    <text evidence="2">Belongs to the G-protein coupled receptor 1 family.</text>
</comment>
<evidence type="ECO:0000313" key="12">
    <source>
        <dbReference type="EMBL" id="RMX60739.1"/>
    </source>
</evidence>
<feature type="domain" description="G-protein coupled receptors family 1 profile" evidence="11">
    <location>
        <begin position="28"/>
        <end position="269"/>
    </location>
</feature>
<dbReference type="SMART" id="SM01381">
    <property type="entry name" value="7TM_GPCR_Srsx"/>
    <property type="match status" value="1"/>
</dbReference>
<keyword evidence="6" id="KW-0297">G-protein coupled receptor</keyword>
<keyword evidence="5 10" id="KW-1133">Transmembrane helix</keyword>
<protein>
    <recommendedName>
        <fullName evidence="11">G-protein coupled receptors family 1 profile domain-containing protein</fullName>
    </recommendedName>
</protein>
<dbReference type="EMBL" id="RCHS01000121">
    <property type="protein sequence ID" value="RMX60739.1"/>
    <property type="molecule type" value="Genomic_DNA"/>
</dbReference>
<evidence type="ECO:0000256" key="7">
    <source>
        <dbReference type="ARBA" id="ARBA00023136"/>
    </source>
</evidence>
<feature type="transmembrane region" description="Helical" evidence="10">
    <location>
        <begin position="127"/>
        <end position="150"/>
    </location>
</feature>
<dbReference type="Pfam" id="PF00001">
    <property type="entry name" value="7tm_1"/>
    <property type="match status" value="1"/>
</dbReference>
<evidence type="ECO:0000259" key="11">
    <source>
        <dbReference type="PROSITE" id="PS50262"/>
    </source>
</evidence>
<evidence type="ECO:0000256" key="10">
    <source>
        <dbReference type="SAM" id="Phobius"/>
    </source>
</evidence>
<keyword evidence="7 10" id="KW-0472">Membrane</keyword>
<feature type="transmembrane region" description="Helical" evidence="10">
    <location>
        <begin position="220"/>
        <end position="246"/>
    </location>
</feature>
<dbReference type="InterPro" id="IPR000276">
    <property type="entry name" value="GPCR_Rhodpsn"/>
</dbReference>
<sequence>MEVDERNTPTVVLETAIFALVMVLSLLGNSMVCYAVRRSPSLRSPSNYYIISLALTDIFQALFIMPLSVVFLATGKWPFGSHLCHFVAITKISLAKVSTFTMGLMALNKYYKIAKPAKYPSIFTKKFIIASASVVWVEPFVFFLLVVFAVDFGVRPILGFATCVIDLNPLALPVYIFQTYSPYCVIGFCYWKIYRFVRMHNESVSWQSANVKHINVSKTLFVTVVGFASLWVPAHAMFIMSILTSIPRQLEILVTLLAFTSSCVNPFIYGFMNRAFKIQFKNIFAPRNTNSIAAESAGRH</sequence>